<name>A0AAD9P3V4_RIDPI</name>
<dbReference type="Gene3D" id="1.10.287.1490">
    <property type="match status" value="1"/>
</dbReference>
<dbReference type="InterPro" id="IPR000488">
    <property type="entry name" value="Death_dom"/>
</dbReference>
<dbReference type="AlphaFoldDB" id="A0AAD9P3V4"/>
<gene>
    <name evidence="3" type="ORF">NP493_165g06004</name>
</gene>
<accession>A0AAD9P3V4</accession>
<reference evidence="3" key="1">
    <citation type="journal article" date="2023" name="Mol. Biol. Evol.">
        <title>Third-Generation Sequencing Reveals the Adaptive Role of the Epigenome in Three Deep-Sea Polychaetes.</title>
        <authorList>
            <person name="Perez M."/>
            <person name="Aroh O."/>
            <person name="Sun Y."/>
            <person name="Lan Y."/>
            <person name="Juniper S.K."/>
            <person name="Young C.R."/>
            <person name="Angers B."/>
            <person name="Qian P.Y."/>
        </authorList>
    </citation>
    <scope>NUCLEOTIDE SEQUENCE</scope>
    <source>
        <strain evidence="3">R07B-5</strain>
    </source>
</reference>
<feature type="domain" description="Death" evidence="2">
    <location>
        <begin position="439"/>
        <end position="534"/>
    </location>
</feature>
<proteinExistence type="predicted"/>
<dbReference type="GO" id="GO:0007165">
    <property type="term" value="P:signal transduction"/>
    <property type="evidence" value="ECO:0007669"/>
    <property type="project" value="InterPro"/>
</dbReference>
<comment type="caution">
    <text evidence="3">The sequence shown here is derived from an EMBL/GenBank/DDBJ whole genome shotgun (WGS) entry which is preliminary data.</text>
</comment>
<dbReference type="Gene3D" id="1.10.533.10">
    <property type="entry name" value="Death Domain, Fas"/>
    <property type="match status" value="1"/>
</dbReference>
<dbReference type="InterPro" id="IPR011029">
    <property type="entry name" value="DEATH-like_dom_sf"/>
</dbReference>
<dbReference type="Proteomes" id="UP001209878">
    <property type="component" value="Unassembled WGS sequence"/>
</dbReference>
<evidence type="ECO:0000313" key="4">
    <source>
        <dbReference type="Proteomes" id="UP001209878"/>
    </source>
</evidence>
<dbReference type="EMBL" id="JAODUO010000165">
    <property type="protein sequence ID" value="KAK2187455.1"/>
    <property type="molecule type" value="Genomic_DNA"/>
</dbReference>
<evidence type="ECO:0000256" key="1">
    <source>
        <dbReference type="SAM" id="Coils"/>
    </source>
</evidence>
<organism evidence="3 4">
    <name type="scientific">Ridgeia piscesae</name>
    <name type="common">Tubeworm</name>
    <dbReference type="NCBI Taxonomy" id="27915"/>
    <lineage>
        <taxon>Eukaryota</taxon>
        <taxon>Metazoa</taxon>
        <taxon>Spiralia</taxon>
        <taxon>Lophotrochozoa</taxon>
        <taxon>Annelida</taxon>
        <taxon>Polychaeta</taxon>
        <taxon>Sedentaria</taxon>
        <taxon>Canalipalpata</taxon>
        <taxon>Sabellida</taxon>
        <taxon>Siboglinidae</taxon>
        <taxon>Ridgeia</taxon>
    </lineage>
</organism>
<sequence length="540" mass="63033">MAAGSRQLEAPPASLEVVRRKAMVAVHTMERETDVFLDRCTAPLGQADNWLRFAQSVCEYCGKKLADVRDFKQFDMLLIRLKDDIDMTSQIEYRQLKKVCERGRLFDYISFRLRNDIAGAHNNLLKYCLSFEPDFRQYDLNVVSEFENGLIEWNTQIINSLSKVDQLLDDADLYKTPISSYLTQLDSVTFYMVEVCRTLQRTAEPLKRWVTADAAYATKVQTAINAFNRRKLELRDLVHQVEFKRDQLGLKLKRRAFVAARLQAQLVKLRDDRRLYENRKLALNENRQRAEAEMQRKEADLEDVMQKLLTRTSNSPTVFDQLTAVIETLRCDIWSLEAKLETMDEQAGSLGREQHTLQKYIDYVDGQLDDSCKAYDQAEARVLKLQRSVDSMKTEERDIIHKVAALKRLREVKLSSDTVKKIFYYGYIPGETTKPTDEMEEAFKITAIDVGKDWTKLYQHLPFVPARDPLQRTRDLEVIDRNSRRMRNCGFRILTTKCLEKWRRVSEEATLYDLLTALKTIRKLDTVRKILRKVVADGQF</sequence>
<keyword evidence="4" id="KW-1185">Reference proteome</keyword>
<protein>
    <recommendedName>
        <fullName evidence="2">Death domain-containing protein</fullName>
    </recommendedName>
</protein>
<feature type="coiled-coil region" evidence="1">
    <location>
        <begin position="259"/>
        <end position="346"/>
    </location>
</feature>
<dbReference type="CDD" id="cd01670">
    <property type="entry name" value="Death"/>
    <property type="match status" value="1"/>
</dbReference>
<evidence type="ECO:0000259" key="2">
    <source>
        <dbReference type="PROSITE" id="PS50017"/>
    </source>
</evidence>
<evidence type="ECO:0000313" key="3">
    <source>
        <dbReference type="EMBL" id="KAK2187455.1"/>
    </source>
</evidence>
<keyword evidence="1" id="KW-0175">Coiled coil</keyword>
<dbReference type="PROSITE" id="PS50017">
    <property type="entry name" value="DEATH_DOMAIN"/>
    <property type="match status" value="1"/>
</dbReference>